<evidence type="ECO:0000313" key="11">
    <source>
        <dbReference type="EMBL" id="ECS2805280.1"/>
    </source>
</evidence>
<evidence type="ECO:0000313" key="8">
    <source>
        <dbReference type="EMBL" id="ECA6920313.1"/>
    </source>
</evidence>
<dbReference type="EMBL" id="AAKJFK010000061">
    <property type="protein sequence ID" value="ECS3238700.1"/>
    <property type="molecule type" value="Genomic_DNA"/>
</dbReference>
<evidence type="ECO:0000313" key="39">
    <source>
        <dbReference type="EMBL" id="HAE2824747.1"/>
    </source>
</evidence>
<evidence type="ECO:0000313" key="6">
    <source>
        <dbReference type="EMBL" id="EBW9394063.1"/>
    </source>
</evidence>
<dbReference type="EMBL" id="AAKIZQ010000027">
    <property type="protein sequence ID" value="ECS2542025.1"/>
    <property type="molecule type" value="Genomic_DNA"/>
</dbReference>
<reference evidence="19" key="2">
    <citation type="submission" date="2018-06" db="EMBL/GenBank/DDBJ databases">
        <authorList>
            <consortium name="NARMS: The National Antimicrobial Resistance Monitoring System"/>
        </authorList>
    </citation>
    <scope>NUCLEOTIDE SEQUENCE</scope>
    <source>
        <strain evidence="9">CVM N53019</strain>
        <strain evidence="12">CVM N57264F</strain>
        <strain evidence="15">CVM N57632F</strain>
        <strain evidence="19">FSIS11810200</strain>
        <strain evidence="18">FSIS11810652</strain>
        <strain evidence="7">FSIS11816337</strain>
        <strain evidence="10">FSIS1605546</strain>
        <strain evidence="11">FSIS1605837</strain>
        <strain evidence="16">FSIS1606118</strain>
        <strain evidence="17">FSIS1606285</strain>
        <strain evidence="27">FSIS1710875</strain>
    </source>
</reference>
<evidence type="ECO:0000313" key="14">
    <source>
        <dbReference type="EMBL" id="ECT3775524.1"/>
    </source>
</evidence>
<dbReference type="EMBL" id="AAHGWC010000077">
    <property type="protein sequence ID" value="EBV9534310.1"/>
    <property type="molecule type" value="Genomic_DNA"/>
</dbReference>
<evidence type="ECO:0000313" key="35">
    <source>
        <dbReference type="EMBL" id="HAC7008699.1"/>
    </source>
</evidence>
<gene>
    <name evidence="11" type="ORF">A2J39_21255</name>
    <name evidence="15" type="ORF">A3071_02785</name>
    <name evidence="12" type="ORF">A3Z62_18750</name>
    <name evidence="16" type="ORF">A4R56_21730</name>
    <name evidence="17" type="ORF">A6D66_07235</name>
    <name evidence="22" type="ORF">AGP76_19685</name>
    <name evidence="21" type="ORF">AHW28_00160</name>
    <name evidence="23" type="ORF">AL800_17260</name>
    <name evidence="9" type="ORF">APM66_20435</name>
    <name evidence="5" type="ORF">ASI53_20615</name>
    <name evidence="10" type="ORF">AX397_21180</name>
    <name evidence="25" type="ORF">B1280_15275</name>
    <name evidence="6" type="ORF">B7N09_00155</name>
    <name evidence="26" type="ORF">B7N53_13075</name>
    <name evidence="27" type="ORF">B9Q99_18660</name>
    <name evidence="24" type="ORF">BKQ95_22715</name>
    <name evidence="14" type="ORF">D3Y46_18875</name>
    <name evidence="3" type="ORF">DKO97_20565</name>
    <name evidence="4" type="ORF">DKP15_18570</name>
    <name evidence="19" type="ORF">DNB94_18270</name>
    <name evidence="18" type="ORF">DPL28_14895</name>
    <name evidence="13" type="ORF">DU743_17650</name>
    <name evidence="7" type="ORF">EJW65_21840</name>
    <name evidence="8" type="ORF">EOZ49_02580</name>
    <name evidence="35" type="ORF">G0E05_17920</name>
    <name evidence="34" type="ORF">G0E14_21540</name>
    <name evidence="36" type="ORF">G0E16_03565</name>
    <name evidence="37" type="ORF">G2307_19330</name>
    <name evidence="38" type="ORF">G3377_003815</name>
    <name evidence="39" type="ORF">G3378_004688</name>
    <name evidence="40" type="ORF">G4D33_003634</name>
    <name evidence="41" type="ORF">G4H56_003320</name>
    <name evidence="42" type="ORF">G4H65_004429</name>
    <name evidence="45" type="ORF">G4W07_004352</name>
    <name evidence="44" type="ORF">G4X28_003812</name>
    <name evidence="47" type="ORF">G9W03_004085</name>
    <name evidence="48" type="ORF">G9W30_003872</name>
    <name evidence="49" type="ORF">G9X07_003998</name>
    <name evidence="46" type="ORF">GB249_00165</name>
    <name evidence="33" type="ORF">GB369_07355</name>
    <name evidence="32" type="ORF">GB374_00160</name>
    <name evidence="31" type="ORF">GB449_21405</name>
    <name evidence="29" type="ORF">GB497_02485</name>
    <name evidence="30" type="ORF">GBW16_06810</name>
    <name evidence="28" type="ORF">GBZ32_07360</name>
    <name evidence="43" type="ORF">GNB73_004129</name>
    <name evidence="20" type="ORF">ZU66_19840</name>
</gene>
<reference evidence="24" key="5">
    <citation type="submission" date="2018-07" db="EMBL/GenBank/DDBJ databases">
        <authorList>
            <consortium name="PulseNet: The National Subtyping Network for Foodborne Disease Surveillance"/>
            <person name="Tarr C.L."/>
            <person name="Trees E."/>
            <person name="Katz L.S."/>
            <person name="Carleton-Romer H.A."/>
            <person name="Stroika S."/>
            <person name="Kucerova Z."/>
            <person name="Roache K.F."/>
            <person name="Sabol A.L."/>
            <person name="Besser J."/>
            <person name="Gerner-Smidt P."/>
        </authorList>
    </citation>
    <scope>NUCLEOTIDE SEQUENCE</scope>
    <source>
        <strain evidence="24">PNUSAS004667</strain>
        <strain evidence="25">PNUSAS008389</strain>
    </source>
</reference>
<evidence type="ECO:0000313" key="10">
    <source>
        <dbReference type="EMBL" id="ECS2542025.1"/>
    </source>
</evidence>
<reference evidence="5" key="6">
    <citation type="submission" date="2018-07" db="EMBL/GenBank/DDBJ databases">
        <authorList>
            <consortium name="GenomeTrakr network: Whole genome sequencing for foodborne pathogen traceback"/>
        </authorList>
    </citation>
    <scope>NUCLEOTIDE SEQUENCE</scope>
    <source>
        <strain evidence="21">FDA00000938</strain>
        <strain evidence="23">FDA00004475</strain>
        <strain evidence="13">FSIS11811993</strain>
        <strain evidence="8">FSIS21823119</strain>
        <strain evidence="14">FSIS31801020</strain>
        <strain evidence="22">HIY0317</strain>
        <strain evidence="5">NY-N20088</strain>
    </source>
</reference>
<dbReference type="EMBL" id="AAKNKA010000034">
    <property type="protein sequence ID" value="ECT6361769.1"/>
    <property type="molecule type" value="Genomic_DNA"/>
</dbReference>
<reference evidence="28" key="1">
    <citation type="journal article" date="2018" name="Genome Biol.">
        <title>SKESA: strategic k-mer extension for scrupulous assemblies.</title>
        <authorList>
            <person name="Souvorov A."/>
            <person name="Agarwala R."/>
            <person name="Lipman D.J."/>
        </authorList>
    </citation>
    <scope>NUCLEOTIDE SEQUENCE</scope>
    <source>
        <strain evidence="43">NVSL 5558</strain>
        <strain evidence="28">Salmonella enterica</strain>
        <strain evidence="37">Sam_7a95f9e7-e3ce-4bed-8134-3e8fe491bb33</strain>
    </source>
</reference>
<dbReference type="EMBL" id="AALIFY010000024">
    <property type="protein sequence ID" value="ECZ8922613.1"/>
    <property type="molecule type" value="Genomic_DNA"/>
</dbReference>
<dbReference type="EMBL" id="AAKWYE010000001">
    <property type="protein sequence ID" value="ECW5954968.1"/>
    <property type="molecule type" value="Genomic_DNA"/>
</dbReference>
<evidence type="ECO:0000313" key="15">
    <source>
        <dbReference type="EMBL" id="ECT6129376.1"/>
    </source>
</evidence>
<feature type="domain" description="Rap1a immunity protein" evidence="2">
    <location>
        <begin position="78"/>
        <end position="149"/>
    </location>
</feature>
<evidence type="ECO:0000313" key="27">
    <source>
        <dbReference type="EMBL" id="EDG7377920.1"/>
    </source>
</evidence>
<evidence type="ECO:0000256" key="1">
    <source>
        <dbReference type="SAM" id="Phobius"/>
    </source>
</evidence>
<dbReference type="EMBL" id="AAHCTS010000018">
    <property type="protein sequence ID" value="EBU6589070.1"/>
    <property type="molecule type" value="Genomic_DNA"/>
</dbReference>
<dbReference type="EMBL" id="AAGPOU010000028">
    <property type="protein sequence ID" value="EBQ6169776.1"/>
    <property type="molecule type" value="Genomic_DNA"/>
</dbReference>
<evidence type="ECO:0000313" key="25">
    <source>
        <dbReference type="EMBL" id="EDF7421093.1"/>
    </source>
</evidence>
<dbReference type="InterPro" id="IPR041238">
    <property type="entry name" value="Rap1a"/>
</dbReference>
<dbReference type="EMBL" id="AAKLWL010000042">
    <property type="protein sequence ID" value="ECT1563179.1"/>
    <property type="molecule type" value="Genomic_DNA"/>
</dbReference>
<evidence type="ECO:0000313" key="5">
    <source>
        <dbReference type="EMBL" id="EBV9534310.1"/>
    </source>
</evidence>
<reference evidence="34" key="4">
    <citation type="submission" date="2018-07" db="EMBL/GenBank/DDBJ databases">
        <authorList>
            <consortium name="NCBI Pathogen Detection Project"/>
        </authorList>
    </citation>
    <scope>NUCLEOTIDE SEQUENCE</scope>
    <source>
        <strain evidence="43">NVSL 5558</strain>
        <strain evidence="28">Salmonella enterica</strain>
        <strain evidence="37">Sam_7a95f9e7-e3ce-4bed-8134-3e8fe491bb33</strain>
    </source>
</reference>
<evidence type="ECO:0000313" key="4">
    <source>
        <dbReference type="EMBL" id="EBU6589070.1"/>
    </source>
</evidence>
<dbReference type="EMBL" id="AAKMOQ010000034">
    <property type="protein sequence ID" value="ECT3775524.1"/>
    <property type="molecule type" value="Genomic_DNA"/>
</dbReference>
<evidence type="ECO:0000313" key="42">
    <source>
        <dbReference type="EMBL" id="HAE5463849.1"/>
    </source>
</evidence>
<evidence type="ECO:0000313" key="44">
    <source>
        <dbReference type="EMBL" id="HAE9589800.1"/>
    </source>
</evidence>
<dbReference type="EMBL" id="DAASGV010000041">
    <property type="protein sequence ID" value="HAE5463849.1"/>
    <property type="molecule type" value="Genomic_DNA"/>
</dbReference>
<evidence type="ECO:0000313" key="7">
    <source>
        <dbReference type="EMBL" id="ECA3154733.1"/>
    </source>
</evidence>
<dbReference type="EMBL" id="AAKJBN010000020">
    <property type="protein sequence ID" value="ECS2805280.1"/>
    <property type="molecule type" value="Genomic_DNA"/>
</dbReference>
<dbReference type="EMBL" id="AAKQRN010000005">
    <property type="protein sequence ID" value="ECU6751974.1"/>
    <property type="molecule type" value="Genomic_DNA"/>
</dbReference>
<dbReference type="AlphaFoldDB" id="A0A3V6WIW6"/>
<name>A0A3V6WIW6_SALDE</name>
<dbReference type="EMBL" id="DAAWBP010000127">
    <property type="protein sequence ID" value="HAF7213792.1"/>
    <property type="molecule type" value="Genomic_DNA"/>
</dbReference>
<evidence type="ECO:0000313" key="23">
    <source>
        <dbReference type="EMBL" id="EDB6430466.1"/>
    </source>
</evidence>
<dbReference type="EMBL" id="DAAHHC010000001">
    <property type="protein sequence ID" value="HAB6132664.1"/>
    <property type="molecule type" value="Genomic_DNA"/>
</dbReference>
<keyword evidence="1" id="KW-0812">Transmembrane</keyword>
<dbReference type="EMBL" id="AALSHD010000181">
    <property type="protein sequence ID" value="EDC8515117.1"/>
    <property type="molecule type" value="Genomic_DNA"/>
</dbReference>
<feature type="transmembrane region" description="Helical" evidence="1">
    <location>
        <begin position="37"/>
        <end position="61"/>
    </location>
</feature>
<evidence type="ECO:0000313" key="45">
    <source>
        <dbReference type="EMBL" id="HAE9706152.1"/>
    </source>
</evidence>
<dbReference type="EMBL" id="AAKUAJ010000053">
    <property type="protein sequence ID" value="ECV7046941.1"/>
    <property type="molecule type" value="Genomic_DNA"/>
</dbReference>
<dbReference type="EMBL" id="DAATUR010000001">
    <property type="protein sequence ID" value="HAF0184456.1"/>
    <property type="molecule type" value="Genomic_DNA"/>
</dbReference>
<dbReference type="EMBL" id="AAHVEE010000002">
    <property type="protein sequence ID" value="ECA6920313.1"/>
    <property type="molecule type" value="Genomic_DNA"/>
</dbReference>
<evidence type="ECO:0000313" key="18">
    <source>
        <dbReference type="EMBL" id="ECV3510275.1"/>
    </source>
</evidence>
<dbReference type="EMBL" id="AAHJRM010000001">
    <property type="protein sequence ID" value="EBW9394063.1"/>
    <property type="molecule type" value="Genomic_DNA"/>
</dbReference>
<reference evidence="6" key="3">
    <citation type="submission" date="2018-07" db="EMBL/GenBank/DDBJ databases">
        <authorList>
            <person name="Ashton P.M."/>
            <person name="Dallman T."/>
            <person name="Nair S."/>
            <person name="De Pinna E."/>
            <person name="Peters T."/>
            <person name="Grant K."/>
        </authorList>
    </citation>
    <scope>NUCLEOTIDE SEQUENCE</scope>
    <source>
        <strain evidence="26">170294</strain>
        <strain evidence="6">232778</strain>
        <strain evidence="4">252405</strain>
        <strain evidence="3">414730</strain>
        <strain evidence="20">69894</strain>
    </source>
</reference>
<keyword evidence="1" id="KW-1133">Transmembrane helix</keyword>
<evidence type="ECO:0000313" key="48">
    <source>
        <dbReference type="EMBL" id="HAF0952148.1"/>
    </source>
</evidence>
<comment type="caution">
    <text evidence="19">The sequence shown here is derived from an EMBL/GenBank/DDBJ whole genome shotgun (WGS) entry which is preliminary data.</text>
</comment>
<sequence length="261" mass="29062">MMKKSTYDVSHHSAVCGVTGDYYRISATYHIKRSIRVFLIILCCLLPGGVFAGSLINAGFISPDNVNLSIRDFLGFYASDNLQEKDNTLMYVLGVADATEGKTWCGYGQVDSITINHTVLAWLDRYSVKKPDARASVLIEEALVKNFPCQGTEPSVKIASRSSPVLSLTPDALNLSGNDFFKFWVSGNQLDKLRAGIYLLGVEDATEKKLWCGYDLFKTLTLNEIVYVFLKNKTHKELNSRAAELIMDKLIKYSCDTGVKK</sequence>
<dbReference type="EMBL" id="AAKRYU010000058">
    <property type="protein sequence ID" value="ECV3723873.1"/>
    <property type="molecule type" value="Genomic_DNA"/>
</dbReference>
<feature type="domain" description="Rap1a immunity protein" evidence="2">
    <location>
        <begin position="185"/>
        <end position="254"/>
    </location>
</feature>
<dbReference type="EMBL" id="DAAHHG010000020">
    <property type="protein sequence ID" value="HAB6118225.1"/>
    <property type="molecule type" value="Genomic_DNA"/>
</dbReference>
<dbReference type="EMBL" id="DAATQB010000103">
    <property type="protein sequence ID" value="HAE9706152.1"/>
    <property type="molecule type" value="Genomic_DNA"/>
</dbReference>
<dbReference type="EMBL" id="DAAQOQ010000019">
    <property type="protein sequence ID" value="HAE0211983.1"/>
    <property type="molecule type" value="Genomic_DNA"/>
</dbReference>
<dbReference type="EMBL" id="AAMFEA010000016">
    <property type="protein sequence ID" value="EDG7377920.1"/>
    <property type="molecule type" value="Genomic_DNA"/>
</dbReference>
<evidence type="ECO:0000313" key="30">
    <source>
        <dbReference type="EMBL" id="HAB5881165.1"/>
    </source>
</evidence>
<dbReference type="EMBL" id="DAAHIT010000001">
    <property type="protein sequence ID" value="HAB6258420.1"/>
    <property type="molecule type" value="Genomic_DNA"/>
</dbReference>
<evidence type="ECO:0000313" key="41">
    <source>
        <dbReference type="EMBL" id="HAE5448592.1"/>
    </source>
</evidence>
<evidence type="ECO:0000313" key="33">
    <source>
        <dbReference type="EMBL" id="HAB6258420.1"/>
    </source>
</evidence>
<dbReference type="EMBL" id="AAHTYN010000044">
    <property type="protein sequence ID" value="ECA3154733.1"/>
    <property type="molecule type" value="Genomic_DNA"/>
</dbReference>
<evidence type="ECO:0000313" key="31">
    <source>
        <dbReference type="EMBL" id="HAB6118225.1"/>
    </source>
</evidence>
<dbReference type="EMBL" id="DAAMKF010000038">
    <property type="protein sequence ID" value="HAC6995302.1"/>
    <property type="molecule type" value="Genomic_DNA"/>
</dbReference>
<dbReference type="EMBL" id="DAAUAT010000016">
    <property type="protein sequence ID" value="HAF0938102.1"/>
    <property type="molecule type" value="Genomic_DNA"/>
</dbReference>
<dbReference type="EMBL" id="DAASAA010000055">
    <property type="protein sequence ID" value="HAE4652648.1"/>
    <property type="molecule type" value="Genomic_DNA"/>
</dbReference>
<keyword evidence="1" id="KW-0472">Membrane</keyword>
<dbReference type="EMBL" id="DAAGRR010000001">
    <property type="protein sequence ID" value="HAB4267960.1"/>
    <property type="molecule type" value="Genomic_DNA"/>
</dbReference>
<dbReference type="EMBL" id="AAMELK010000023">
    <property type="protein sequence ID" value="EDG5181136.1"/>
    <property type="molecule type" value="Genomic_DNA"/>
</dbReference>
<evidence type="ECO:0000313" key="3">
    <source>
        <dbReference type="EMBL" id="EBQ6169776.1"/>
    </source>
</evidence>
<dbReference type="EMBL" id="DAAMKD010000075">
    <property type="protein sequence ID" value="HAC7008699.1"/>
    <property type="molecule type" value="Genomic_DNA"/>
</dbReference>
<dbReference type="Proteomes" id="UP000839886">
    <property type="component" value="Unassembled WGS sequence"/>
</dbReference>
<accession>A0A3V6WIW6</accession>
<evidence type="ECO:0000313" key="21">
    <source>
        <dbReference type="EMBL" id="ECW5954968.1"/>
    </source>
</evidence>
<evidence type="ECO:0000313" key="46">
    <source>
        <dbReference type="EMBL" id="HAF0184456.1"/>
    </source>
</evidence>
<evidence type="ECO:0000313" key="22">
    <source>
        <dbReference type="EMBL" id="ECZ8922613.1"/>
    </source>
</evidence>
<dbReference type="EMBL" id="DAATPT010000035">
    <property type="protein sequence ID" value="HAE9589800.1"/>
    <property type="molecule type" value="Genomic_DNA"/>
</dbReference>
<dbReference type="EMBL" id="AAMBUF010000019">
    <property type="protein sequence ID" value="EDF7421093.1"/>
    <property type="molecule type" value="Genomic_DNA"/>
</dbReference>
<evidence type="ECO:0000313" key="19">
    <source>
        <dbReference type="EMBL" id="ECV3723873.1"/>
    </source>
</evidence>
<evidence type="ECO:0000313" key="32">
    <source>
        <dbReference type="EMBL" id="HAB6132664.1"/>
    </source>
</evidence>
<evidence type="ECO:0000313" key="24">
    <source>
        <dbReference type="EMBL" id="EDC8515117.1"/>
    </source>
</evidence>
<dbReference type="EMBL" id="DAASGR010000015">
    <property type="protein sequence ID" value="HAE5448592.1"/>
    <property type="molecule type" value="Genomic_DNA"/>
</dbReference>
<evidence type="ECO:0000313" key="17">
    <source>
        <dbReference type="EMBL" id="ECU6751974.1"/>
    </source>
</evidence>
<dbReference type="EMBL" id="AALOEF010000014">
    <property type="protein sequence ID" value="EDB6430466.1"/>
    <property type="molecule type" value="Genomic_DNA"/>
</dbReference>
<evidence type="ECO:0000313" key="20">
    <source>
        <dbReference type="EMBL" id="ECV7046941.1"/>
    </source>
</evidence>
<dbReference type="RefSeq" id="WP_023232364.1">
    <property type="nucleotide sequence ID" value="NZ_CABWXX010000406.1"/>
</dbReference>
<dbReference type="EMBL" id="AAKNIF010000002">
    <property type="protein sequence ID" value="ECT6129376.1"/>
    <property type="molecule type" value="Genomic_DNA"/>
</dbReference>
<evidence type="ECO:0000313" key="9">
    <source>
        <dbReference type="EMBL" id="ECS2495639.1"/>
    </source>
</evidence>
<dbReference type="EMBL" id="AAKSBV010000021">
    <property type="protein sequence ID" value="ECV3510275.1"/>
    <property type="molecule type" value="Genomic_DNA"/>
</dbReference>
<dbReference type="EMBL" id="DAASTN010000030">
    <property type="protein sequence ID" value="HAE6969842.1"/>
    <property type="molecule type" value="Genomic_DNA"/>
</dbReference>
<evidence type="ECO:0000313" key="12">
    <source>
        <dbReference type="EMBL" id="ECS3238700.1"/>
    </source>
</evidence>
<evidence type="ECO:0000313" key="47">
    <source>
        <dbReference type="EMBL" id="HAF0938102.1"/>
    </source>
</evidence>
<evidence type="ECO:0000313" key="28">
    <source>
        <dbReference type="EMBL" id="HAB4267960.1"/>
    </source>
</evidence>
<dbReference type="EMBL" id="DAARKL010000044">
    <property type="protein sequence ID" value="HAE2810291.1"/>
    <property type="molecule type" value="Genomic_DNA"/>
</dbReference>
<evidence type="ECO:0000313" key="16">
    <source>
        <dbReference type="EMBL" id="ECT6361769.1"/>
    </source>
</evidence>
<evidence type="ECO:0000313" key="37">
    <source>
        <dbReference type="EMBL" id="HAE0211983.1"/>
    </source>
</evidence>
<organism evidence="19">
    <name type="scientific">Salmonella derby</name>
    <dbReference type="NCBI Taxonomy" id="28144"/>
    <lineage>
        <taxon>Bacteria</taxon>
        <taxon>Pseudomonadati</taxon>
        <taxon>Pseudomonadota</taxon>
        <taxon>Gammaproteobacteria</taxon>
        <taxon>Enterobacterales</taxon>
        <taxon>Enterobacteriaceae</taxon>
        <taxon>Salmonella</taxon>
    </lineage>
</organism>
<dbReference type="EMBL" id="DAAMKG010000002">
    <property type="protein sequence ID" value="HAC7024064.1"/>
    <property type="molecule type" value="Genomic_DNA"/>
</dbReference>
<dbReference type="EMBL" id="DAAHFJ010000003">
    <property type="protein sequence ID" value="HAB5881165.1"/>
    <property type="molecule type" value="Genomic_DNA"/>
</dbReference>
<evidence type="ECO:0000259" key="2">
    <source>
        <dbReference type="Pfam" id="PF18602"/>
    </source>
</evidence>
<evidence type="ECO:0000313" key="29">
    <source>
        <dbReference type="EMBL" id="HAB4781580.1"/>
    </source>
</evidence>
<evidence type="ECO:0000313" key="26">
    <source>
        <dbReference type="EMBL" id="EDG5181136.1"/>
    </source>
</evidence>
<dbReference type="EMBL" id="DAAUBB010000022">
    <property type="protein sequence ID" value="HAF0952148.1"/>
    <property type="molecule type" value="Genomic_DNA"/>
</dbReference>
<evidence type="ECO:0000313" key="38">
    <source>
        <dbReference type="EMBL" id="HAE2810291.1"/>
    </source>
</evidence>
<evidence type="ECO:0000313" key="13">
    <source>
        <dbReference type="EMBL" id="ECT1563179.1"/>
    </source>
</evidence>
<dbReference type="Pfam" id="PF18602">
    <property type="entry name" value="Rap1a"/>
    <property type="match status" value="2"/>
</dbReference>
<dbReference type="EMBL" id="DAARKQ010000073">
    <property type="protein sequence ID" value="HAE2824747.1"/>
    <property type="molecule type" value="Genomic_DNA"/>
</dbReference>
<evidence type="ECO:0000313" key="34">
    <source>
        <dbReference type="EMBL" id="HAC6995302.1"/>
    </source>
</evidence>
<dbReference type="EMBL" id="DAAGWB010000002">
    <property type="protein sequence ID" value="HAB4781580.1"/>
    <property type="molecule type" value="Genomic_DNA"/>
</dbReference>
<dbReference type="Gene3D" id="1.10.890.40">
    <property type="match status" value="2"/>
</dbReference>
<evidence type="ECO:0000313" key="49">
    <source>
        <dbReference type="EMBL" id="HAF7213792.1"/>
    </source>
</evidence>
<evidence type="ECO:0000313" key="43">
    <source>
        <dbReference type="EMBL" id="HAE6969842.1"/>
    </source>
</evidence>
<protein>
    <recommendedName>
        <fullName evidence="2">Rap1a immunity protein domain-containing protein</fullName>
    </recommendedName>
</protein>
<dbReference type="EMBL" id="AAKIZH010000030">
    <property type="protein sequence ID" value="ECS2495639.1"/>
    <property type="molecule type" value="Genomic_DNA"/>
</dbReference>
<evidence type="ECO:0000313" key="40">
    <source>
        <dbReference type="EMBL" id="HAE4652648.1"/>
    </source>
</evidence>
<evidence type="ECO:0000313" key="36">
    <source>
        <dbReference type="EMBL" id="HAC7024064.1"/>
    </source>
</evidence>
<proteinExistence type="predicted"/>